<dbReference type="EMBL" id="CM034387">
    <property type="protein sequence ID" value="KAJ0183961.1"/>
    <property type="molecule type" value="Genomic_DNA"/>
</dbReference>
<evidence type="ECO:0000313" key="2">
    <source>
        <dbReference type="Proteomes" id="UP000824533"/>
    </source>
</evidence>
<accession>A0ACC1DKL6</accession>
<dbReference type="Proteomes" id="UP000824533">
    <property type="component" value="Linkage Group LG01"/>
</dbReference>
<reference evidence="1 2" key="1">
    <citation type="journal article" date="2021" name="Front. Genet.">
        <title>Chromosome-Level Genome Assembly Reveals Significant Gene Expansion in the Toll and IMD Signaling Pathways of Dendrolimus kikuchii.</title>
        <authorList>
            <person name="Zhou J."/>
            <person name="Wu P."/>
            <person name="Xiong Z."/>
            <person name="Liu N."/>
            <person name="Zhao N."/>
            <person name="Ji M."/>
            <person name="Qiu Y."/>
            <person name="Yang B."/>
        </authorList>
    </citation>
    <scope>NUCLEOTIDE SEQUENCE [LARGE SCALE GENOMIC DNA]</scope>
    <source>
        <strain evidence="1">Ann1</strain>
    </source>
</reference>
<evidence type="ECO:0000313" key="1">
    <source>
        <dbReference type="EMBL" id="KAJ0183961.1"/>
    </source>
</evidence>
<gene>
    <name evidence="1" type="ORF">K1T71_000384</name>
</gene>
<sequence length="50" mass="5618">MGNHPVPRILPRAWHRPQVQPLDTTPSNPSRAQNFHIHSGAATGVIEKWN</sequence>
<name>A0ACC1DKL6_9NEOP</name>
<organism evidence="1 2">
    <name type="scientific">Dendrolimus kikuchii</name>
    <dbReference type="NCBI Taxonomy" id="765133"/>
    <lineage>
        <taxon>Eukaryota</taxon>
        <taxon>Metazoa</taxon>
        <taxon>Ecdysozoa</taxon>
        <taxon>Arthropoda</taxon>
        <taxon>Hexapoda</taxon>
        <taxon>Insecta</taxon>
        <taxon>Pterygota</taxon>
        <taxon>Neoptera</taxon>
        <taxon>Endopterygota</taxon>
        <taxon>Lepidoptera</taxon>
        <taxon>Glossata</taxon>
        <taxon>Ditrysia</taxon>
        <taxon>Bombycoidea</taxon>
        <taxon>Lasiocampidae</taxon>
        <taxon>Dendrolimus</taxon>
    </lineage>
</organism>
<proteinExistence type="predicted"/>
<comment type="caution">
    <text evidence="1">The sequence shown here is derived from an EMBL/GenBank/DDBJ whole genome shotgun (WGS) entry which is preliminary data.</text>
</comment>
<keyword evidence="2" id="KW-1185">Reference proteome</keyword>
<protein>
    <submittedName>
        <fullName evidence="1">Uncharacterized protein</fullName>
    </submittedName>
</protein>